<dbReference type="PROSITE" id="PS50931">
    <property type="entry name" value="HTH_LYSR"/>
    <property type="match status" value="1"/>
</dbReference>
<keyword evidence="7" id="KW-1185">Reference proteome</keyword>
<comment type="caution">
    <text evidence="6">The sequence shown here is derived from an EMBL/GenBank/DDBJ whole genome shotgun (WGS) entry which is preliminary data.</text>
</comment>
<reference evidence="7" key="1">
    <citation type="journal article" date="2014" name="FEMS Microbiol. Lett.">
        <title>Draft Genomic DNA Sequence of the Facultatively Methylotrophic Bacterium Acidomonas methanolica type strain MB58.</title>
        <authorList>
            <person name="Higashiura N."/>
            <person name="Hadano H."/>
            <person name="Hirakawa H."/>
            <person name="Matsutani M."/>
            <person name="Takabe S."/>
            <person name="Matsushita K."/>
            <person name="Azuma Y."/>
        </authorList>
    </citation>
    <scope>NUCLEOTIDE SEQUENCE [LARGE SCALE GENOMIC DNA]</scope>
    <source>
        <strain evidence="7">MB58</strain>
    </source>
</reference>
<protein>
    <submittedName>
        <fullName evidence="6">Transcriptional regulator LysR</fullName>
    </submittedName>
</protein>
<dbReference type="SUPFAM" id="SSF53850">
    <property type="entry name" value="Periplasmic binding protein-like II"/>
    <property type="match status" value="1"/>
</dbReference>
<dbReference type="Gene3D" id="3.40.190.290">
    <property type="match status" value="1"/>
</dbReference>
<dbReference type="SUPFAM" id="SSF46785">
    <property type="entry name" value="Winged helix' DNA-binding domain"/>
    <property type="match status" value="1"/>
</dbReference>
<dbReference type="InterPro" id="IPR000847">
    <property type="entry name" value="LysR_HTH_N"/>
</dbReference>
<reference evidence="6 7" key="2">
    <citation type="journal article" date="2014" name="FEMS Microbiol. Lett.">
        <title>Draft genomic DNA sequence of the facultatively methylotrophic bacterium Acidomonas methanolica type strain MB58.</title>
        <authorList>
            <person name="Higashiura N."/>
            <person name="Hadano H."/>
            <person name="Hirakawa H."/>
            <person name="Matsutani M."/>
            <person name="Takabe S."/>
            <person name="Matsushita K."/>
            <person name="Azuma Y."/>
        </authorList>
    </citation>
    <scope>NUCLEOTIDE SEQUENCE [LARGE SCALE GENOMIC DNA]</scope>
    <source>
        <strain evidence="6 7">MB58</strain>
    </source>
</reference>
<evidence type="ECO:0000256" key="4">
    <source>
        <dbReference type="ARBA" id="ARBA00023163"/>
    </source>
</evidence>
<dbReference type="AlphaFoldDB" id="A0A023D3V7"/>
<keyword evidence="3" id="KW-0238">DNA-binding</keyword>
<dbReference type="Gene3D" id="1.10.10.10">
    <property type="entry name" value="Winged helix-like DNA-binding domain superfamily/Winged helix DNA-binding domain"/>
    <property type="match status" value="1"/>
</dbReference>
<dbReference type="OrthoDB" id="7624726at2"/>
<dbReference type="RefSeq" id="WP_042057808.1">
    <property type="nucleotide sequence ID" value="NZ_BAND01000038.1"/>
</dbReference>
<evidence type="ECO:0000313" key="7">
    <source>
        <dbReference type="Proteomes" id="UP000019760"/>
    </source>
</evidence>
<evidence type="ECO:0000256" key="2">
    <source>
        <dbReference type="ARBA" id="ARBA00023015"/>
    </source>
</evidence>
<accession>A0A023D3V7</accession>
<evidence type="ECO:0000256" key="3">
    <source>
        <dbReference type="ARBA" id="ARBA00023125"/>
    </source>
</evidence>
<evidence type="ECO:0000259" key="5">
    <source>
        <dbReference type="PROSITE" id="PS50931"/>
    </source>
</evidence>
<dbReference type="PANTHER" id="PTHR30537:SF20">
    <property type="entry name" value="TRANSCRIPTIONAL REGULATORY PROTEIN"/>
    <property type="match status" value="1"/>
</dbReference>
<comment type="similarity">
    <text evidence="1">Belongs to the LysR transcriptional regulatory family.</text>
</comment>
<evidence type="ECO:0000256" key="1">
    <source>
        <dbReference type="ARBA" id="ARBA00009437"/>
    </source>
</evidence>
<dbReference type="GO" id="GO:0006351">
    <property type="term" value="P:DNA-templated transcription"/>
    <property type="evidence" value="ECO:0007669"/>
    <property type="project" value="TreeGrafter"/>
</dbReference>
<dbReference type="EMBL" id="BAND01000038">
    <property type="protein sequence ID" value="GAJ28812.1"/>
    <property type="molecule type" value="Genomic_DNA"/>
</dbReference>
<dbReference type="InterPro" id="IPR036390">
    <property type="entry name" value="WH_DNA-bd_sf"/>
</dbReference>
<keyword evidence="2" id="KW-0805">Transcription regulation</keyword>
<dbReference type="GO" id="GO:0003700">
    <property type="term" value="F:DNA-binding transcription factor activity"/>
    <property type="evidence" value="ECO:0007669"/>
    <property type="project" value="InterPro"/>
</dbReference>
<organism evidence="6 7">
    <name type="scientific">Acidomonas methanolica NBRC 104435</name>
    <dbReference type="NCBI Taxonomy" id="1231351"/>
    <lineage>
        <taxon>Bacteria</taxon>
        <taxon>Pseudomonadati</taxon>
        <taxon>Pseudomonadota</taxon>
        <taxon>Alphaproteobacteria</taxon>
        <taxon>Acetobacterales</taxon>
        <taxon>Acetobacteraceae</taxon>
        <taxon>Acidomonas</taxon>
    </lineage>
</organism>
<proteinExistence type="inferred from homology"/>
<dbReference type="Pfam" id="PF00126">
    <property type="entry name" value="HTH_1"/>
    <property type="match status" value="1"/>
</dbReference>
<dbReference type="Pfam" id="PF03466">
    <property type="entry name" value="LysR_substrate"/>
    <property type="match status" value="1"/>
</dbReference>
<dbReference type="FunFam" id="1.10.10.10:FF:000001">
    <property type="entry name" value="LysR family transcriptional regulator"/>
    <property type="match status" value="1"/>
</dbReference>
<gene>
    <name evidence="6" type="ORF">Amme_038_061</name>
</gene>
<dbReference type="InterPro" id="IPR036388">
    <property type="entry name" value="WH-like_DNA-bd_sf"/>
</dbReference>
<dbReference type="InterPro" id="IPR058163">
    <property type="entry name" value="LysR-type_TF_proteobact-type"/>
</dbReference>
<keyword evidence="4" id="KW-0804">Transcription</keyword>
<sequence>MDWDKLRIFHAVAEAGSFTHAGERLNLSQSAVSRQISALEESLRVPLFHRHARGLILTEQGETLNRTVREMFAKLSLTQAFLSESKLKAAGQIKITTTTGFGLCWLTPRLNRFIEAHPEIDVTLLLEDDELDLGMREADVAIRMHPPKQPDLIQRHLTNFPMPIYASRSYLDKHGVPTDLASLERHQLIGFSGWHPPLPNANWLIELSHKKCHSLLHNRVEINSLPAIAHAISSGMGVGSLPVYIANYYPGLVQIMHDQSLPVVEAYFVYPEELRTSKRIAVFRDFLLAEIASYQGQHGSSAAYAETVAGQAREM</sequence>
<evidence type="ECO:0000313" key="6">
    <source>
        <dbReference type="EMBL" id="GAJ28812.1"/>
    </source>
</evidence>
<dbReference type="Proteomes" id="UP000019760">
    <property type="component" value="Unassembled WGS sequence"/>
</dbReference>
<name>A0A023D3V7_ACIMT</name>
<feature type="domain" description="HTH lysR-type" evidence="5">
    <location>
        <begin position="1"/>
        <end position="58"/>
    </location>
</feature>
<dbReference type="InterPro" id="IPR005119">
    <property type="entry name" value="LysR_subst-bd"/>
</dbReference>
<dbReference type="PANTHER" id="PTHR30537">
    <property type="entry name" value="HTH-TYPE TRANSCRIPTIONAL REGULATOR"/>
    <property type="match status" value="1"/>
</dbReference>
<dbReference type="GO" id="GO:0043565">
    <property type="term" value="F:sequence-specific DNA binding"/>
    <property type="evidence" value="ECO:0007669"/>
    <property type="project" value="TreeGrafter"/>
</dbReference>
<dbReference type="PRINTS" id="PR00039">
    <property type="entry name" value="HTHLYSR"/>
</dbReference>